<reference evidence="15" key="1">
    <citation type="journal article" date="2015" name="MBio">
        <title>Genome-Resolved Metagenomic Analysis Reveals Roles for Candidate Phyla and Other Microbial Community Members in Biogeochemical Transformations in Oil Reservoirs.</title>
        <authorList>
            <person name="Hu P."/>
            <person name="Tom L."/>
            <person name="Singh A."/>
            <person name="Thomas B.C."/>
            <person name="Baker B.J."/>
            <person name="Piceno Y.M."/>
            <person name="Andersen G.L."/>
            <person name="Banfield J.F."/>
        </authorList>
    </citation>
    <scope>NUCLEOTIDE SEQUENCE [LARGE SCALE GENOMIC DNA]</scope>
</reference>
<dbReference type="GO" id="GO:0016787">
    <property type="term" value="F:hydrolase activity"/>
    <property type="evidence" value="ECO:0007669"/>
    <property type="project" value="UniProtKB-KW"/>
</dbReference>
<dbReference type="SMART" id="SM00487">
    <property type="entry name" value="DEXDc"/>
    <property type="match status" value="1"/>
</dbReference>
<keyword evidence="4" id="KW-0479">Metal-binding</keyword>
<evidence type="ECO:0000256" key="10">
    <source>
        <dbReference type="SAM" id="Coils"/>
    </source>
</evidence>
<dbReference type="Pfam" id="PF22590">
    <property type="entry name" value="Cas3-like_C_2"/>
    <property type="match status" value="1"/>
</dbReference>
<dbReference type="SUPFAM" id="SSF52540">
    <property type="entry name" value="P-loop containing nucleoside triphosphate hydrolases"/>
    <property type="match status" value="1"/>
</dbReference>
<dbReference type="PROSITE" id="PS51192">
    <property type="entry name" value="HELICASE_ATP_BIND_1"/>
    <property type="match status" value="1"/>
</dbReference>
<dbReference type="InterPro" id="IPR027417">
    <property type="entry name" value="P-loop_NTPase"/>
</dbReference>
<dbReference type="InterPro" id="IPR011545">
    <property type="entry name" value="DEAD/DEAH_box_helicase_dom"/>
</dbReference>
<sequence>MSQVTIDKFLKRRNENQGENTATKLIRLFRAKSDDKDALLIDHVTTALKRCVELYKFIEHLESEITYEPLRNPEKRKVVFKGLAKAIILHDLGKITLDFQRKLYGKEFPEELKELLKGSGNIKARHEILSILWSVGLLGDTDEEAKIRAAVLLHHYNEFFSDDKEFSRIVELYPEDVEKYLDFLTEKHKDLEDFLQDYLATIKRQFNEDFIQEVVGEIKPDFSRIEALKEKVKRWDDDLSEKVPIYNPEDLDVGFLVFLGMLRRCDYSASGDFPVETVLDISKVFGDVEERIRKRIEEKLKKTGLTLGELWQKKLLNRKDSDYLVVVAPTGSGKTELGVLWAKKRGKLIYTLPLRVALNDLYRRLSKEYFEDEAVGLLHSTAFMEYVEGAGNDIEVEKKVNSAGLLAMPVMLSTPDQVFLTSLNYYGSDKVVSVYPESAIVVDEIQAYTPEMAAVFLKTLQLIKKAGGRVLVITATLPPHIGHFLEKDGFEIVDVLEEARRYNFNVKNLHLKRHCVKLVEESLFHYSNKGVSFDGLQEVLSAIRDFEEHGFRSVLIVLNNVKKAVEAYRELSEKLEGWSVHILHSRLPEKRKSKVILELKSRLNNGERVILVATQVVEASVDLDFDAMITEISPIDSQVQRWGRVYRNRDTDYAINLPNIIVFSGVDRGTSAVYGQGIGGKVLEKTAEVIKSLEGKLIDYEAERNAINEVYSGEILEEYIKQIEDLLGKLDYFTLEKKSEAQRVFRQLGGMYFVVPALMSEEFEGNEIVTRFGELLSGNENSKLSWEEIVRKVYRVEGELSRKELNNKKWELKKILQEYSVNVPIWFVLKDPNLQNALHRTFKGYPVVLSWDEKIAKDLWEYGVDEVVKRDLDEVDIW</sequence>
<evidence type="ECO:0000256" key="3">
    <source>
        <dbReference type="ARBA" id="ARBA00022722"/>
    </source>
</evidence>
<evidence type="ECO:0000259" key="13">
    <source>
        <dbReference type="PROSITE" id="PS51643"/>
    </source>
</evidence>
<keyword evidence="7" id="KW-0347">Helicase</keyword>
<dbReference type="GO" id="GO:0046872">
    <property type="term" value="F:metal ion binding"/>
    <property type="evidence" value="ECO:0007669"/>
    <property type="project" value="UniProtKB-KW"/>
</dbReference>
<evidence type="ECO:0000256" key="4">
    <source>
        <dbReference type="ARBA" id="ARBA00022723"/>
    </source>
</evidence>
<evidence type="ECO:0000256" key="9">
    <source>
        <dbReference type="ARBA" id="ARBA00023118"/>
    </source>
</evidence>
<evidence type="ECO:0000256" key="8">
    <source>
        <dbReference type="ARBA" id="ARBA00022840"/>
    </source>
</evidence>
<evidence type="ECO:0000259" key="11">
    <source>
        <dbReference type="PROSITE" id="PS51192"/>
    </source>
</evidence>
<dbReference type="GO" id="GO:0003723">
    <property type="term" value="F:RNA binding"/>
    <property type="evidence" value="ECO:0007669"/>
    <property type="project" value="TreeGrafter"/>
</dbReference>
<dbReference type="GO" id="GO:0051607">
    <property type="term" value="P:defense response to virus"/>
    <property type="evidence" value="ECO:0007669"/>
    <property type="project" value="UniProtKB-KW"/>
</dbReference>
<dbReference type="PATRIC" id="fig|172049.5.peg.1579"/>
<comment type="caution">
    <text evidence="14">The sequence shown here is derived from an EMBL/GenBank/DDBJ whole genome shotgun (WGS) entry which is preliminary data.</text>
</comment>
<dbReference type="CDD" id="cd09641">
    <property type="entry name" value="Cas3''_I"/>
    <property type="match status" value="1"/>
</dbReference>
<keyword evidence="6" id="KW-0378">Hydrolase</keyword>
<feature type="domain" description="Helicase C-terminal" evidence="12">
    <location>
        <begin position="535"/>
        <end position="727"/>
    </location>
</feature>
<dbReference type="SMART" id="SM00490">
    <property type="entry name" value="HELICc"/>
    <property type="match status" value="1"/>
</dbReference>
<dbReference type="InterPro" id="IPR014001">
    <property type="entry name" value="Helicase_ATP-bd"/>
</dbReference>
<proteinExistence type="inferred from homology"/>
<keyword evidence="3" id="KW-0540">Nuclease</keyword>
<evidence type="ECO:0000313" key="14">
    <source>
        <dbReference type="EMBL" id="KUK16986.1"/>
    </source>
</evidence>
<organism evidence="14 15">
    <name type="scientific">Thermococcus sibiricus</name>
    <dbReference type="NCBI Taxonomy" id="172049"/>
    <lineage>
        <taxon>Archaea</taxon>
        <taxon>Methanobacteriati</taxon>
        <taxon>Methanobacteriota</taxon>
        <taxon>Thermococci</taxon>
        <taxon>Thermococcales</taxon>
        <taxon>Thermococcaceae</taxon>
        <taxon>Thermococcus</taxon>
    </lineage>
</organism>
<evidence type="ECO:0000313" key="15">
    <source>
        <dbReference type="Proteomes" id="UP000053911"/>
    </source>
</evidence>
<keyword evidence="5" id="KW-0547">Nucleotide-binding</keyword>
<dbReference type="InterPro" id="IPR054712">
    <property type="entry name" value="Cas3-like_dom"/>
</dbReference>
<accession>A0A117L186</accession>
<protein>
    <submittedName>
        <fullName evidence="14">CRISPR-associated helicase Cas3</fullName>
    </submittedName>
</protein>
<dbReference type="InterPro" id="IPR038257">
    <property type="entry name" value="CRISPR-assoc_Cas3_HD_sf"/>
</dbReference>
<dbReference type="PANTHER" id="PTHR47963:SF9">
    <property type="entry name" value="CRISPR-ASSOCIATED ENDONUCLEASE_HELICASE CAS3"/>
    <property type="match status" value="1"/>
</dbReference>
<dbReference type="GO" id="GO:0005524">
    <property type="term" value="F:ATP binding"/>
    <property type="evidence" value="ECO:0007669"/>
    <property type="project" value="UniProtKB-KW"/>
</dbReference>
<dbReference type="Gene3D" id="1.10.3210.30">
    <property type="match status" value="1"/>
</dbReference>
<evidence type="ECO:0000256" key="6">
    <source>
        <dbReference type="ARBA" id="ARBA00022801"/>
    </source>
</evidence>
<dbReference type="InterPro" id="IPR006474">
    <property type="entry name" value="Helicase_Cas3_CRISPR-ass_core"/>
</dbReference>
<dbReference type="AlphaFoldDB" id="A0A117L186"/>
<dbReference type="NCBIfam" id="TIGR01587">
    <property type="entry name" value="cas3_core"/>
    <property type="match status" value="1"/>
</dbReference>
<dbReference type="InterPro" id="IPR001650">
    <property type="entry name" value="Helicase_C-like"/>
</dbReference>
<evidence type="ECO:0000259" key="12">
    <source>
        <dbReference type="PROSITE" id="PS51194"/>
    </source>
</evidence>
<dbReference type="GO" id="GO:0140097">
    <property type="term" value="F:catalytic activity, acting on DNA"/>
    <property type="evidence" value="ECO:0007669"/>
    <property type="project" value="UniProtKB-ARBA"/>
</dbReference>
<evidence type="ECO:0000256" key="1">
    <source>
        <dbReference type="ARBA" id="ARBA00006847"/>
    </source>
</evidence>
<dbReference type="PROSITE" id="PS51643">
    <property type="entry name" value="HD_CAS3"/>
    <property type="match status" value="1"/>
</dbReference>
<dbReference type="Proteomes" id="UP000053911">
    <property type="component" value="Unassembled WGS sequence"/>
</dbReference>
<dbReference type="Pfam" id="PF00270">
    <property type="entry name" value="DEAD"/>
    <property type="match status" value="1"/>
</dbReference>
<dbReference type="GO" id="GO:0003724">
    <property type="term" value="F:RNA helicase activity"/>
    <property type="evidence" value="ECO:0007669"/>
    <property type="project" value="TreeGrafter"/>
</dbReference>
<comment type="similarity">
    <text evidence="1">In the N-terminal section; belongs to the CRISPR-associated nuclease Cas3-HD family.</text>
</comment>
<keyword evidence="10" id="KW-0175">Coiled coil</keyword>
<keyword evidence="9" id="KW-0051">Antiviral defense</keyword>
<dbReference type="Gene3D" id="3.40.50.300">
    <property type="entry name" value="P-loop containing nucleotide triphosphate hydrolases"/>
    <property type="match status" value="2"/>
</dbReference>
<comment type="similarity">
    <text evidence="2">In the central section; belongs to the CRISPR-associated helicase Cas3 family.</text>
</comment>
<dbReference type="RefSeq" id="WP_283217874.1">
    <property type="nucleotide sequence ID" value="NZ_LGFD01000042.1"/>
</dbReference>
<evidence type="ECO:0000256" key="2">
    <source>
        <dbReference type="ARBA" id="ARBA00009046"/>
    </source>
</evidence>
<evidence type="ECO:0000256" key="7">
    <source>
        <dbReference type="ARBA" id="ARBA00022806"/>
    </source>
</evidence>
<dbReference type="PANTHER" id="PTHR47963">
    <property type="entry name" value="DEAD-BOX ATP-DEPENDENT RNA HELICASE 47, MITOCHONDRIAL"/>
    <property type="match status" value="1"/>
</dbReference>
<dbReference type="InterPro" id="IPR006483">
    <property type="entry name" value="CRISPR-assoc_Cas3_HD"/>
</dbReference>
<keyword evidence="8" id="KW-0067">ATP-binding</keyword>
<evidence type="ECO:0000256" key="5">
    <source>
        <dbReference type="ARBA" id="ARBA00022741"/>
    </source>
</evidence>
<feature type="domain" description="Helicase ATP-binding" evidence="11">
    <location>
        <begin position="315"/>
        <end position="495"/>
    </location>
</feature>
<dbReference type="GO" id="GO:0004518">
    <property type="term" value="F:nuclease activity"/>
    <property type="evidence" value="ECO:0007669"/>
    <property type="project" value="UniProtKB-KW"/>
</dbReference>
<name>A0A117L186_9EURY</name>
<feature type="coiled-coil region" evidence="10">
    <location>
        <begin position="683"/>
        <end position="710"/>
    </location>
</feature>
<gene>
    <name evidence="14" type="ORF">XD54_1723</name>
</gene>
<dbReference type="PROSITE" id="PS51194">
    <property type="entry name" value="HELICASE_CTER"/>
    <property type="match status" value="1"/>
</dbReference>
<feature type="domain" description="HD Cas3-type" evidence="13">
    <location>
        <begin position="63"/>
        <end position="268"/>
    </location>
</feature>
<dbReference type="EMBL" id="LGFD01000042">
    <property type="protein sequence ID" value="KUK16986.1"/>
    <property type="molecule type" value="Genomic_DNA"/>
</dbReference>
<dbReference type="InterPro" id="IPR050547">
    <property type="entry name" value="DEAD_box_RNA_helicases"/>
</dbReference>
<dbReference type="NCBIfam" id="TIGR01596">
    <property type="entry name" value="cas3_HD"/>
    <property type="match status" value="1"/>
</dbReference>